<feature type="domain" description="CobW/HypB/UreG nucleotide-binding" evidence="1">
    <location>
        <begin position="4"/>
        <end position="163"/>
    </location>
</feature>
<evidence type="ECO:0000313" key="3">
    <source>
        <dbReference type="Proteomes" id="UP001197875"/>
    </source>
</evidence>
<dbReference type="Gene3D" id="3.40.50.300">
    <property type="entry name" value="P-loop containing nucleotide triphosphate hydrolases"/>
    <property type="match status" value="1"/>
</dbReference>
<sequence>MKMITVAGAHACGKTSVILKTAELLLKENCRPGVMKLDCISSEDDRIYSAAGITNVKYISGNICPDHYFADSISDIFQWGLKEKLDLLITESAGLCGRCSPHIRDIPAVCVIDCLSGITAPQKIGPMLRYADFIAVTKGDLVSPAEREVFLHNIRLANRKARVSFINGLTGQGAYRLASFIRESAEEETIDGKFLRFTMPSAVCSFCAGQMQLQQKGNGGRIKRMWGEENG</sequence>
<dbReference type="Proteomes" id="UP001197875">
    <property type="component" value="Unassembled WGS sequence"/>
</dbReference>
<name>A0AAE3DRE8_9FIRM</name>
<dbReference type="InterPro" id="IPR027417">
    <property type="entry name" value="P-loop_NTPase"/>
</dbReference>
<reference evidence="2 3" key="1">
    <citation type="submission" date="2021-10" db="EMBL/GenBank/DDBJ databases">
        <title>Anaerobic single-cell dispensing facilitates the cultivation of human gut bacteria.</title>
        <authorList>
            <person name="Afrizal A."/>
        </authorList>
    </citation>
    <scope>NUCLEOTIDE SEQUENCE [LARGE SCALE GENOMIC DNA]</scope>
    <source>
        <strain evidence="2 3">CLA-AA-H277</strain>
    </source>
</reference>
<comment type="caution">
    <text evidence="2">The sequence shown here is derived from an EMBL/GenBank/DDBJ whole genome shotgun (WGS) entry which is preliminary data.</text>
</comment>
<dbReference type="RefSeq" id="WP_227614412.1">
    <property type="nucleotide sequence ID" value="NZ_JAJEPR010000004.1"/>
</dbReference>
<dbReference type="GO" id="GO:0051604">
    <property type="term" value="P:protein maturation"/>
    <property type="evidence" value="ECO:0007669"/>
    <property type="project" value="InterPro"/>
</dbReference>
<keyword evidence="3" id="KW-1185">Reference proteome</keyword>
<dbReference type="InterPro" id="IPR003495">
    <property type="entry name" value="CobW/HypB/UreG_nucleotide-bd"/>
</dbReference>
<protein>
    <recommendedName>
        <fullName evidence="1">CobW/HypB/UreG nucleotide-binding domain-containing protein</fullName>
    </recommendedName>
</protein>
<proteinExistence type="predicted"/>
<dbReference type="InterPro" id="IPR004392">
    <property type="entry name" value="Hyd_mat_HypB"/>
</dbReference>
<dbReference type="AlphaFoldDB" id="A0AAE3DRE8"/>
<gene>
    <name evidence="2" type="ORF">LKD71_03810</name>
</gene>
<evidence type="ECO:0000259" key="1">
    <source>
        <dbReference type="Pfam" id="PF02492"/>
    </source>
</evidence>
<evidence type="ECO:0000313" key="2">
    <source>
        <dbReference type="EMBL" id="MCC2188959.1"/>
    </source>
</evidence>
<accession>A0AAE3DRE8</accession>
<dbReference type="PANTHER" id="PTHR30134:SF1">
    <property type="entry name" value="COBW_HYPB_UREG NUCLEOTIDE-BINDING DOMAIN-CONTAINING PROTEIN"/>
    <property type="match status" value="1"/>
</dbReference>
<dbReference type="SUPFAM" id="SSF52540">
    <property type="entry name" value="P-loop containing nucleoside triphosphate hydrolases"/>
    <property type="match status" value="1"/>
</dbReference>
<dbReference type="PIRSF" id="PIRSF005624">
    <property type="entry name" value="Ni-bind_GTPase"/>
    <property type="match status" value="1"/>
</dbReference>
<dbReference type="PANTHER" id="PTHR30134">
    <property type="entry name" value="HYDROGENASE PROTEIN ASSEMBLY PROTEIN, NICKEL CHAPERONE"/>
    <property type="match status" value="1"/>
</dbReference>
<dbReference type="Pfam" id="PF02492">
    <property type="entry name" value="cobW"/>
    <property type="match status" value="1"/>
</dbReference>
<dbReference type="GO" id="GO:0008270">
    <property type="term" value="F:zinc ion binding"/>
    <property type="evidence" value="ECO:0007669"/>
    <property type="project" value="TreeGrafter"/>
</dbReference>
<dbReference type="GO" id="GO:0016151">
    <property type="term" value="F:nickel cation binding"/>
    <property type="evidence" value="ECO:0007669"/>
    <property type="project" value="InterPro"/>
</dbReference>
<dbReference type="GO" id="GO:0003924">
    <property type="term" value="F:GTPase activity"/>
    <property type="evidence" value="ECO:0007669"/>
    <property type="project" value="InterPro"/>
</dbReference>
<organism evidence="2 3">
    <name type="scientific">Fusicatenibacter faecihominis</name>
    <dbReference type="NCBI Taxonomy" id="2881276"/>
    <lineage>
        <taxon>Bacteria</taxon>
        <taxon>Bacillati</taxon>
        <taxon>Bacillota</taxon>
        <taxon>Clostridia</taxon>
        <taxon>Lachnospirales</taxon>
        <taxon>Lachnospiraceae</taxon>
        <taxon>Fusicatenibacter</taxon>
    </lineage>
</organism>
<dbReference type="EMBL" id="JAJEPR010000004">
    <property type="protein sequence ID" value="MCC2188959.1"/>
    <property type="molecule type" value="Genomic_DNA"/>
</dbReference>